<gene>
    <name evidence="1" type="ORF">C2R22_01510</name>
</gene>
<name>A0A2I8VEZ8_9EURY</name>
<proteinExistence type="predicted"/>
<sequence>MSTNYDDWSHEELVERVEELEETRAALLAALDIVTDPDRDTDAVRRQLAEEFDRVGESAEAPRGW</sequence>
<keyword evidence="2" id="KW-1185">Reference proteome</keyword>
<evidence type="ECO:0000313" key="1">
    <source>
        <dbReference type="EMBL" id="AUV80496.1"/>
    </source>
</evidence>
<dbReference type="EMBL" id="CP026309">
    <property type="protein sequence ID" value="AUV80496.1"/>
    <property type="molecule type" value="Genomic_DNA"/>
</dbReference>
<organism evidence="1 2">
    <name type="scientific">Salinigranum rubrum</name>
    <dbReference type="NCBI Taxonomy" id="755307"/>
    <lineage>
        <taxon>Archaea</taxon>
        <taxon>Methanobacteriati</taxon>
        <taxon>Methanobacteriota</taxon>
        <taxon>Stenosarchaea group</taxon>
        <taxon>Halobacteria</taxon>
        <taxon>Halobacteriales</taxon>
        <taxon>Haloferacaceae</taxon>
        <taxon>Salinigranum</taxon>
    </lineage>
</organism>
<evidence type="ECO:0000313" key="2">
    <source>
        <dbReference type="Proteomes" id="UP000236584"/>
    </source>
</evidence>
<accession>A0A2I8VEZ8</accession>
<reference evidence="1 2" key="1">
    <citation type="submission" date="2018-01" db="EMBL/GenBank/DDBJ databases">
        <title>Complete genome sequence of Salinigranum rubrum GX10T, an extremely halophilic archaeon isolated from a marine solar saltern.</title>
        <authorList>
            <person name="Han S."/>
        </authorList>
    </citation>
    <scope>NUCLEOTIDE SEQUENCE [LARGE SCALE GENOMIC DNA]</scope>
    <source>
        <strain evidence="1 2">GX10</strain>
    </source>
</reference>
<dbReference type="OrthoDB" id="341865at2157"/>
<dbReference type="GeneID" id="35590725"/>
<dbReference type="RefSeq" id="WP_103424004.1">
    <property type="nucleotide sequence ID" value="NZ_CP026309.1"/>
</dbReference>
<protein>
    <submittedName>
        <fullName evidence="1">Uncharacterized protein</fullName>
    </submittedName>
</protein>
<dbReference type="AlphaFoldDB" id="A0A2I8VEZ8"/>
<dbReference type="Proteomes" id="UP000236584">
    <property type="component" value="Chromosome"/>
</dbReference>
<dbReference type="KEGG" id="srub:C2R22_01510"/>